<accession>H5TQB4</accession>
<organism evidence="2 3">
    <name type="scientific">Gordonia otitidis (strain DSM 44809 / CCUG 52243 / JCM 12355 / NBRC 100426 / IFM 10032)</name>
    <dbReference type="NCBI Taxonomy" id="1108044"/>
    <lineage>
        <taxon>Bacteria</taxon>
        <taxon>Bacillati</taxon>
        <taxon>Actinomycetota</taxon>
        <taxon>Actinomycetes</taxon>
        <taxon>Mycobacteriales</taxon>
        <taxon>Gordoniaceae</taxon>
        <taxon>Gordonia</taxon>
    </lineage>
</organism>
<evidence type="ECO:0000313" key="2">
    <source>
        <dbReference type="EMBL" id="GAB35672.1"/>
    </source>
</evidence>
<feature type="transmembrane region" description="Helical" evidence="1">
    <location>
        <begin position="102"/>
        <end position="122"/>
    </location>
</feature>
<name>H5TQB4_GORO1</name>
<sequence>MTFAPYAKQIPDELIGSIRTAMIVTSIIGIVLGIIAVVWPSATVVVLAVLFGIALIVAGLFRIYVAFSAKMLGTGWRVLTGILGLLVLIMGIIALFSPANAVWFLALFIGFAWLFDGIGDLVTAFSKTAHAPTWYLILTGVISILAGLVLLIGSSMWALSVLVWVAGIMLIVISVVTLFNLPKKVSDQPAV</sequence>
<dbReference type="RefSeq" id="WP_007239882.1">
    <property type="nucleotide sequence ID" value="NZ_BAFB01000176.1"/>
</dbReference>
<keyword evidence="1" id="KW-1133">Transmembrane helix</keyword>
<dbReference type="OrthoDB" id="3577181at2"/>
<keyword evidence="1" id="KW-0812">Transmembrane</keyword>
<dbReference type="InterPro" id="IPR005325">
    <property type="entry name" value="DUF308_memb"/>
</dbReference>
<feature type="transmembrane region" description="Helical" evidence="1">
    <location>
        <begin position="161"/>
        <end position="181"/>
    </location>
</feature>
<protein>
    <recommendedName>
        <fullName evidence="4">DUF308 domain-containing protein</fullName>
    </recommendedName>
</protein>
<reference evidence="2" key="1">
    <citation type="submission" date="2012-02" db="EMBL/GenBank/DDBJ databases">
        <title>Whole genome shotgun sequence of Gordonia otitidis NBRC 100426.</title>
        <authorList>
            <person name="Yoshida I."/>
            <person name="Hosoyama A."/>
            <person name="Tsuchikane K."/>
            <person name="Katsumata H."/>
            <person name="Yamazaki S."/>
            <person name="Fujita N."/>
        </authorList>
    </citation>
    <scope>NUCLEOTIDE SEQUENCE [LARGE SCALE GENOMIC DNA]</scope>
    <source>
        <strain evidence="2">NBRC 100426</strain>
    </source>
</reference>
<proteinExistence type="predicted"/>
<dbReference type="Proteomes" id="UP000005038">
    <property type="component" value="Unassembled WGS sequence"/>
</dbReference>
<keyword evidence="1" id="KW-0472">Membrane</keyword>
<evidence type="ECO:0000313" key="3">
    <source>
        <dbReference type="Proteomes" id="UP000005038"/>
    </source>
</evidence>
<evidence type="ECO:0008006" key="4">
    <source>
        <dbReference type="Google" id="ProtNLM"/>
    </source>
</evidence>
<dbReference type="PANTHER" id="PTHR34989">
    <property type="entry name" value="PROTEIN HDED"/>
    <property type="match status" value="1"/>
</dbReference>
<dbReference type="STRING" id="1108044.GOOTI_176_00140"/>
<feature type="transmembrane region" description="Helical" evidence="1">
    <location>
        <begin position="76"/>
        <end position="96"/>
    </location>
</feature>
<dbReference type="AlphaFoldDB" id="H5TQB4"/>
<feature type="transmembrane region" description="Helical" evidence="1">
    <location>
        <begin position="134"/>
        <end position="155"/>
    </location>
</feature>
<dbReference type="PANTHER" id="PTHR34989:SF1">
    <property type="entry name" value="PROTEIN HDED"/>
    <property type="match status" value="1"/>
</dbReference>
<dbReference type="GO" id="GO:0005886">
    <property type="term" value="C:plasma membrane"/>
    <property type="evidence" value="ECO:0007669"/>
    <property type="project" value="TreeGrafter"/>
</dbReference>
<keyword evidence="3" id="KW-1185">Reference proteome</keyword>
<gene>
    <name evidence="2" type="ORF">GOOTI_176_00140</name>
</gene>
<comment type="caution">
    <text evidence="2">The sequence shown here is derived from an EMBL/GenBank/DDBJ whole genome shotgun (WGS) entry which is preliminary data.</text>
</comment>
<dbReference type="Pfam" id="PF03729">
    <property type="entry name" value="DUF308"/>
    <property type="match status" value="1"/>
</dbReference>
<dbReference type="InterPro" id="IPR052712">
    <property type="entry name" value="Acid_resist_chaperone_HdeD"/>
</dbReference>
<dbReference type="EMBL" id="BAFB01000176">
    <property type="protein sequence ID" value="GAB35672.1"/>
    <property type="molecule type" value="Genomic_DNA"/>
</dbReference>
<feature type="transmembrane region" description="Helical" evidence="1">
    <location>
        <begin position="21"/>
        <end position="39"/>
    </location>
</feature>
<evidence type="ECO:0000256" key="1">
    <source>
        <dbReference type="SAM" id="Phobius"/>
    </source>
</evidence>
<feature type="transmembrane region" description="Helical" evidence="1">
    <location>
        <begin position="45"/>
        <end position="64"/>
    </location>
</feature>